<feature type="compositionally biased region" description="Basic and acidic residues" evidence="1">
    <location>
        <begin position="178"/>
        <end position="194"/>
    </location>
</feature>
<dbReference type="OMA" id="PWDDAND"/>
<accession>L1IPH5</accession>
<protein>
    <submittedName>
        <fullName evidence="2 3">Uncharacterized protein</fullName>
    </submittedName>
</protein>
<dbReference type="eggNOG" id="ENOG502S188">
    <property type="taxonomic scope" value="Eukaryota"/>
</dbReference>
<evidence type="ECO:0000256" key="1">
    <source>
        <dbReference type="SAM" id="MobiDB-lite"/>
    </source>
</evidence>
<dbReference type="Gene3D" id="1.10.418.90">
    <property type="entry name" value="Protein of unknown function DUF1823"/>
    <property type="match status" value="1"/>
</dbReference>
<name>L1IPH5_GUITC</name>
<gene>
    <name evidence="2" type="ORF">GUITHDRAFT_154910</name>
</gene>
<dbReference type="RefSeq" id="XP_005824700.1">
    <property type="nucleotide sequence ID" value="XM_005824643.1"/>
</dbReference>
<dbReference type="EMBL" id="JH993056">
    <property type="protein sequence ID" value="EKX37720.1"/>
    <property type="molecule type" value="Genomic_DNA"/>
</dbReference>
<dbReference type="Pfam" id="PF08853">
    <property type="entry name" value="DUF1823"/>
    <property type="match status" value="1"/>
</dbReference>
<reference evidence="3" key="3">
    <citation type="submission" date="2015-06" db="UniProtKB">
        <authorList>
            <consortium name="EnsemblProtists"/>
        </authorList>
    </citation>
    <scope>IDENTIFICATION</scope>
</reference>
<evidence type="ECO:0000313" key="2">
    <source>
        <dbReference type="EMBL" id="EKX37720.1"/>
    </source>
</evidence>
<dbReference type="EnsemblProtists" id="EKX37720">
    <property type="protein sequence ID" value="EKX37720"/>
    <property type="gene ID" value="GUITHDRAFT_154910"/>
</dbReference>
<organism evidence="2">
    <name type="scientific">Guillardia theta (strain CCMP2712)</name>
    <name type="common">Cryptophyte</name>
    <dbReference type="NCBI Taxonomy" id="905079"/>
    <lineage>
        <taxon>Eukaryota</taxon>
        <taxon>Cryptophyceae</taxon>
        <taxon>Pyrenomonadales</taxon>
        <taxon>Geminigeraceae</taxon>
        <taxon>Guillardia</taxon>
    </lineage>
</organism>
<keyword evidence="4" id="KW-1185">Reference proteome</keyword>
<reference evidence="2 4" key="1">
    <citation type="journal article" date="2012" name="Nature">
        <title>Algal genomes reveal evolutionary mosaicism and the fate of nucleomorphs.</title>
        <authorList>
            <consortium name="DOE Joint Genome Institute"/>
            <person name="Curtis B.A."/>
            <person name="Tanifuji G."/>
            <person name="Burki F."/>
            <person name="Gruber A."/>
            <person name="Irimia M."/>
            <person name="Maruyama S."/>
            <person name="Arias M.C."/>
            <person name="Ball S.G."/>
            <person name="Gile G.H."/>
            <person name="Hirakawa Y."/>
            <person name="Hopkins J.F."/>
            <person name="Kuo A."/>
            <person name="Rensing S.A."/>
            <person name="Schmutz J."/>
            <person name="Symeonidi A."/>
            <person name="Elias M."/>
            <person name="Eveleigh R.J."/>
            <person name="Herman E.K."/>
            <person name="Klute M.J."/>
            <person name="Nakayama T."/>
            <person name="Obornik M."/>
            <person name="Reyes-Prieto A."/>
            <person name="Armbrust E.V."/>
            <person name="Aves S.J."/>
            <person name="Beiko R.G."/>
            <person name="Coutinho P."/>
            <person name="Dacks J.B."/>
            <person name="Durnford D.G."/>
            <person name="Fast N.M."/>
            <person name="Green B.R."/>
            <person name="Grisdale C.J."/>
            <person name="Hempel F."/>
            <person name="Henrissat B."/>
            <person name="Hoppner M.P."/>
            <person name="Ishida K."/>
            <person name="Kim E."/>
            <person name="Koreny L."/>
            <person name="Kroth P.G."/>
            <person name="Liu Y."/>
            <person name="Malik S.B."/>
            <person name="Maier U.G."/>
            <person name="McRose D."/>
            <person name="Mock T."/>
            <person name="Neilson J.A."/>
            <person name="Onodera N.T."/>
            <person name="Poole A.M."/>
            <person name="Pritham E.J."/>
            <person name="Richards T.A."/>
            <person name="Rocap G."/>
            <person name="Roy S.W."/>
            <person name="Sarai C."/>
            <person name="Schaack S."/>
            <person name="Shirato S."/>
            <person name="Slamovits C.H."/>
            <person name="Spencer D.F."/>
            <person name="Suzuki S."/>
            <person name="Worden A.Z."/>
            <person name="Zauner S."/>
            <person name="Barry K."/>
            <person name="Bell C."/>
            <person name="Bharti A.K."/>
            <person name="Crow J.A."/>
            <person name="Grimwood J."/>
            <person name="Kramer R."/>
            <person name="Lindquist E."/>
            <person name="Lucas S."/>
            <person name="Salamov A."/>
            <person name="McFadden G.I."/>
            <person name="Lane C.E."/>
            <person name="Keeling P.J."/>
            <person name="Gray M.W."/>
            <person name="Grigoriev I.V."/>
            <person name="Archibald J.M."/>
        </authorList>
    </citation>
    <scope>NUCLEOTIDE SEQUENCE</scope>
    <source>
        <strain evidence="2 4">CCMP2712</strain>
    </source>
</reference>
<dbReference type="InterPro" id="IPR014952">
    <property type="entry name" value="DUF1823"/>
</dbReference>
<evidence type="ECO:0000313" key="3">
    <source>
        <dbReference type="EnsemblProtists" id="EKX37720"/>
    </source>
</evidence>
<dbReference type="OrthoDB" id="4311at2759"/>
<dbReference type="AlphaFoldDB" id="L1IPH5"/>
<dbReference type="PaxDb" id="55529-EKX37720"/>
<dbReference type="HOGENOM" id="CLU_1368532_0_0_1"/>
<evidence type="ECO:0000313" key="4">
    <source>
        <dbReference type="Proteomes" id="UP000011087"/>
    </source>
</evidence>
<feature type="region of interest" description="Disordered" evidence="1">
    <location>
        <begin position="164"/>
        <end position="200"/>
    </location>
</feature>
<dbReference type="KEGG" id="gtt:GUITHDRAFT_154910"/>
<proteinExistence type="predicted"/>
<sequence length="200" mass="23248">MAADFVLDTFDPEEEEDELSNERLLTIIRSETTDQFVNELVWKCLGYERKEDGSYINDNVFPKWREKYPSPPDLIGVTRNYTYEIDRPCQKANQQLVASIPMKYKQGVKEHLRPLGFTGFKLEELTPNKTRRAQCVNWLLFYREALRGKTVDQLRAERAAETGNDVAPKVVGPQSRQTRNDDGVSMIEQKDWKYPSKPVL</sequence>
<dbReference type="GeneID" id="17294396"/>
<dbReference type="Proteomes" id="UP000011087">
    <property type="component" value="Unassembled WGS sequence"/>
</dbReference>
<reference evidence="4" key="2">
    <citation type="submission" date="2012-11" db="EMBL/GenBank/DDBJ databases">
        <authorList>
            <person name="Kuo A."/>
            <person name="Curtis B.A."/>
            <person name="Tanifuji G."/>
            <person name="Burki F."/>
            <person name="Gruber A."/>
            <person name="Irimia M."/>
            <person name="Maruyama S."/>
            <person name="Arias M.C."/>
            <person name="Ball S.G."/>
            <person name="Gile G.H."/>
            <person name="Hirakawa Y."/>
            <person name="Hopkins J.F."/>
            <person name="Rensing S.A."/>
            <person name="Schmutz J."/>
            <person name="Symeonidi A."/>
            <person name="Elias M."/>
            <person name="Eveleigh R.J."/>
            <person name="Herman E.K."/>
            <person name="Klute M.J."/>
            <person name="Nakayama T."/>
            <person name="Obornik M."/>
            <person name="Reyes-Prieto A."/>
            <person name="Armbrust E.V."/>
            <person name="Aves S.J."/>
            <person name="Beiko R.G."/>
            <person name="Coutinho P."/>
            <person name="Dacks J.B."/>
            <person name="Durnford D.G."/>
            <person name="Fast N.M."/>
            <person name="Green B.R."/>
            <person name="Grisdale C."/>
            <person name="Hempe F."/>
            <person name="Henrissat B."/>
            <person name="Hoppner M.P."/>
            <person name="Ishida K.-I."/>
            <person name="Kim E."/>
            <person name="Koreny L."/>
            <person name="Kroth P.G."/>
            <person name="Liu Y."/>
            <person name="Malik S.-B."/>
            <person name="Maier U.G."/>
            <person name="McRose D."/>
            <person name="Mock T."/>
            <person name="Neilson J.A."/>
            <person name="Onodera N.T."/>
            <person name="Poole A.M."/>
            <person name="Pritham E.J."/>
            <person name="Richards T.A."/>
            <person name="Rocap G."/>
            <person name="Roy S.W."/>
            <person name="Sarai C."/>
            <person name="Schaack S."/>
            <person name="Shirato S."/>
            <person name="Slamovits C.H."/>
            <person name="Spencer D.F."/>
            <person name="Suzuki S."/>
            <person name="Worden A.Z."/>
            <person name="Zauner S."/>
            <person name="Barry K."/>
            <person name="Bell C."/>
            <person name="Bharti A.K."/>
            <person name="Crow J.A."/>
            <person name="Grimwood J."/>
            <person name="Kramer R."/>
            <person name="Lindquist E."/>
            <person name="Lucas S."/>
            <person name="Salamov A."/>
            <person name="McFadden G.I."/>
            <person name="Lane C.E."/>
            <person name="Keeling P.J."/>
            <person name="Gray M.W."/>
            <person name="Grigoriev I.V."/>
            <person name="Archibald J.M."/>
        </authorList>
    </citation>
    <scope>NUCLEOTIDE SEQUENCE</scope>
    <source>
        <strain evidence="4">CCMP2712</strain>
    </source>
</reference>